<feature type="region of interest" description="Disordered" evidence="4">
    <location>
        <begin position="896"/>
        <end position="930"/>
    </location>
</feature>
<reference evidence="7" key="1">
    <citation type="journal article" date="2020" name="Fungal Divers.">
        <title>Resolving the Mortierellaceae phylogeny through synthesis of multi-gene phylogenetics and phylogenomics.</title>
        <authorList>
            <person name="Vandepol N."/>
            <person name="Liber J."/>
            <person name="Desiro A."/>
            <person name="Na H."/>
            <person name="Kennedy M."/>
            <person name="Barry K."/>
            <person name="Grigoriev I.V."/>
            <person name="Miller A.N."/>
            <person name="O'Donnell K."/>
            <person name="Stajich J.E."/>
            <person name="Bonito G."/>
        </authorList>
    </citation>
    <scope>NUCLEOTIDE SEQUENCE</scope>
    <source>
        <strain evidence="7">KOD948</strain>
    </source>
</reference>
<dbReference type="Gene3D" id="1.25.10.10">
    <property type="entry name" value="Leucine-rich Repeat Variant"/>
    <property type="match status" value="1"/>
</dbReference>
<dbReference type="InterPro" id="IPR021850">
    <property type="entry name" value="Symplekin/Pta1"/>
</dbReference>
<feature type="compositionally biased region" description="Polar residues" evidence="4">
    <location>
        <begin position="1154"/>
        <end position="1178"/>
    </location>
</feature>
<dbReference type="InterPro" id="IPR022075">
    <property type="entry name" value="Symplekin_C"/>
</dbReference>
<feature type="compositionally biased region" description="Low complexity" evidence="4">
    <location>
        <begin position="1353"/>
        <end position="1367"/>
    </location>
</feature>
<keyword evidence="8" id="KW-1185">Reference proteome</keyword>
<sequence>MATQDMQLVLQAHLNQASLATNPQDLATHLDAFSRDWKQEPTTDHFDSAIGLLCETKRSLNGETVAIWWTGYLQNIVQNDHIDTYSVELSQVLQKAADPLAELINDASGTVIKRALQTCASIYPALFQICSQDTGSHVQLWNEYAIRIKQLVLGHLRGTNEGITLSLCKYLQTVIQTQSHSQPNSMPQDEEAPSLNRIPQNHPYLNANVLQQESDSLLRDLLSVIHRPALSSTIVTAIINQTSALQRARPQFIPLILGTWISFSKPSPPPHFTPLQSKFIDKAIRIQLLAVSKIQLQPPGTQAITEALSSYGIKFNGSALSRSQQQQLLHPDKDNGDDLRRSSKRARPSNLDMDDSDLKRPKPESDTRGNNIPPLQAPVPPLPAPPSIPPGFGQSLLGQINITHLPVHHVVDIIFETLATHNVPHLFHSFLSTLPMMRLKEGPLPMPPPGVGPPPPGLVLPRPPPGMLPGMMPPPPGGVFPPPPLLPHHMIPPGGPSPMPEMRQEPKPEVKQEIKKEVNFSKLQLPRIPDDVRVNINVLPAKHTPTLLPSRPVVAKSDTVTLGTAPRQTEGDSLEKEVKQEIKMESEEIQRQLQQETFQIKPFEPSTERPAQESTLPTARKLLEEAFERILDSERLVTVPGTAGRKMLESAASSGQKSDQSNQESEGEGAVVPFDQSQAEQQNASKVVTKADWMAIVARLLSRAFTKSSDESGASVASTAVKERMVEYICKDFKQRRELALTWLHEEWYYDEMCRRQMGDMDDREPQYLWCLYRILDGITSGTTQLDAKDRGLTRFLLEVPELPDGAVDIIQKYCDDPARAQLGMACLRDVVNLRPPSRARALEILLGYTSHKEKPLRTMAIVTARKWYLENTTVGPKVEEYALAQLESLKEFDVPKREETQAAPAKVGEADESKMDGVQSTADTSSRTQTGIAESFIKQEIKDEPMDSAHIKREETPVVSAELSASTPVPSAAESMEQAIIKADEEIGCQLELYFSLCAKNHSLLEFIFSHYISFDPFVQRVIRQKILPLIKSIKSDSAKLLALIRDFPTGAEMLVLRIIFILTDGVHPSPGLVSAVQAAVVQHDLNARFLVPIVSGMSKTEVLASLPRIVGLLKGTERERRTVTDVFLKLLSGSGPNSGHISAQALPVGGNRRSSSVATPLPSTAQGSQQLPSTSARGPVLSPSELLIELHAMEDVVGWKAACEAMDICFNHPEIYKSEIIAVVLQQLLDQPTIPSLFMRTVIQAITLYKNLVGFVNSMILARLVHKKVWTRPVLWKGFVRCAKMMQPTSSSVLASLPKPQLKDVLTMEPSLKESVDAYAKAKSSGRRVGGGAAKQVNLQNVASHMSQPRSSEAAEAGASSALSAVIMDPSEQVKREQSPQPDVNINAPVIVEPEDSRIDNRSD</sequence>
<name>A0A9P6UA13_9FUNG</name>
<keyword evidence="2" id="KW-0507">mRNA processing</keyword>
<dbReference type="PANTHER" id="PTHR15245:SF20">
    <property type="entry name" value="SYMPLEKIN"/>
    <property type="match status" value="1"/>
</dbReference>
<evidence type="ECO:0000259" key="5">
    <source>
        <dbReference type="Pfam" id="PF11935"/>
    </source>
</evidence>
<dbReference type="InterPro" id="IPR011989">
    <property type="entry name" value="ARM-like"/>
</dbReference>
<accession>A0A9P6UA13</accession>
<feature type="region of interest" description="Disordered" evidence="4">
    <location>
        <begin position="322"/>
        <end position="390"/>
    </location>
</feature>
<dbReference type="OrthoDB" id="331600at2759"/>
<organism evidence="7 8">
    <name type="scientific">Mortierella polycephala</name>
    <dbReference type="NCBI Taxonomy" id="41804"/>
    <lineage>
        <taxon>Eukaryota</taxon>
        <taxon>Fungi</taxon>
        <taxon>Fungi incertae sedis</taxon>
        <taxon>Mucoromycota</taxon>
        <taxon>Mortierellomycotina</taxon>
        <taxon>Mortierellomycetes</taxon>
        <taxon>Mortierellales</taxon>
        <taxon>Mortierellaceae</taxon>
        <taxon>Mortierella</taxon>
    </lineage>
</organism>
<feature type="compositionally biased region" description="Polar residues" evidence="4">
    <location>
        <begin position="651"/>
        <end position="664"/>
    </location>
</feature>
<comment type="subcellular location">
    <subcellularLocation>
        <location evidence="1">Nucleus</location>
    </subcellularLocation>
</comment>
<protein>
    <recommendedName>
        <fullName evidence="9">Symplekin</fullName>
    </recommendedName>
</protein>
<feature type="compositionally biased region" description="Basic and acidic residues" evidence="4">
    <location>
        <begin position="356"/>
        <end position="367"/>
    </location>
</feature>
<feature type="region of interest" description="Disordered" evidence="4">
    <location>
        <begin position="1344"/>
        <end position="1406"/>
    </location>
</feature>
<feature type="compositionally biased region" description="Pro residues" evidence="4">
    <location>
        <begin position="375"/>
        <end position="389"/>
    </location>
</feature>
<evidence type="ECO:0008006" key="9">
    <source>
        <dbReference type="Google" id="ProtNLM"/>
    </source>
</evidence>
<dbReference type="GO" id="GO:0006397">
    <property type="term" value="P:mRNA processing"/>
    <property type="evidence" value="ECO:0007669"/>
    <property type="project" value="UniProtKB-KW"/>
</dbReference>
<feature type="domain" description="Symplekin C-terminal" evidence="6">
    <location>
        <begin position="1088"/>
        <end position="1309"/>
    </location>
</feature>
<feature type="region of interest" description="Disordered" evidence="4">
    <location>
        <begin position="558"/>
        <end position="591"/>
    </location>
</feature>
<feature type="compositionally biased region" description="Polar residues" evidence="4">
    <location>
        <begin position="919"/>
        <end position="930"/>
    </location>
</feature>
<feature type="region of interest" description="Disordered" evidence="4">
    <location>
        <begin position="1143"/>
        <end position="1180"/>
    </location>
</feature>
<evidence type="ECO:0000256" key="3">
    <source>
        <dbReference type="ARBA" id="ARBA00023242"/>
    </source>
</evidence>
<feature type="compositionally biased region" description="Basic and acidic residues" evidence="4">
    <location>
        <begin position="330"/>
        <end position="341"/>
    </location>
</feature>
<dbReference type="Proteomes" id="UP000726737">
    <property type="component" value="Unassembled WGS sequence"/>
</dbReference>
<dbReference type="EMBL" id="JAAAJA010000021">
    <property type="protein sequence ID" value="KAG0266134.1"/>
    <property type="molecule type" value="Genomic_DNA"/>
</dbReference>
<proteinExistence type="predicted"/>
<dbReference type="InterPro" id="IPR032460">
    <property type="entry name" value="Symplekin/Pta1_N"/>
</dbReference>
<keyword evidence="3" id="KW-0539">Nucleus</keyword>
<comment type="caution">
    <text evidence="7">The sequence shown here is derived from an EMBL/GenBank/DDBJ whole genome shotgun (WGS) entry which is preliminary data.</text>
</comment>
<evidence type="ECO:0000256" key="4">
    <source>
        <dbReference type="SAM" id="MobiDB-lite"/>
    </source>
</evidence>
<evidence type="ECO:0000313" key="7">
    <source>
        <dbReference type="EMBL" id="KAG0266134.1"/>
    </source>
</evidence>
<evidence type="ECO:0000256" key="2">
    <source>
        <dbReference type="ARBA" id="ARBA00022664"/>
    </source>
</evidence>
<evidence type="ECO:0000256" key="1">
    <source>
        <dbReference type="ARBA" id="ARBA00004123"/>
    </source>
</evidence>
<evidence type="ECO:0000313" key="8">
    <source>
        <dbReference type="Proteomes" id="UP000726737"/>
    </source>
</evidence>
<dbReference type="Pfam" id="PF11935">
    <property type="entry name" value="SYMPK_PTA1_N"/>
    <property type="match status" value="1"/>
</dbReference>
<feature type="compositionally biased region" description="Basic and acidic residues" evidence="4">
    <location>
        <begin position="1397"/>
        <end position="1406"/>
    </location>
</feature>
<dbReference type="GO" id="GO:0005847">
    <property type="term" value="C:mRNA cleavage and polyadenylation specificity factor complex"/>
    <property type="evidence" value="ECO:0007669"/>
    <property type="project" value="TreeGrafter"/>
</dbReference>
<evidence type="ECO:0000259" key="6">
    <source>
        <dbReference type="Pfam" id="PF12295"/>
    </source>
</evidence>
<dbReference type="Pfam" id="PF12295">
    <property type="entry name" value="Symplekin_C"/>
    <property type="match status" value="1"/>
</dbReference>
<feature type="compositionally biased region" description="Basic and acidic residues" evidence="4">
    <location>
        <begin position="569"/>
        <end position="590"/>
    </location>
</feature>
<feature type="domain" description="Symplekin/Pta1 N-terminal" evidence="5">
    <location>
        <begin position="110"/>
        <end position="310"/>
    </location>
</feature>
<gene>
    <name evidence="7" type="ORF">BG011_003121</name>
</gene>
<dbReference type="PANTHER" id="PTHR15245">
    <property type="entry name" value="SYMPLEKIN-RELATED"/>
    <property type="match status" value="1"/>
</dbReference>
<feature type="region of interest" description="Disordered" evidence="4">
    <location>
        <begin position="647"/>
        <end position="678"/>
    </location>
</feature>